<evidence type="ECO:0000259" key="2">
    <source>
        <dbReference type="PROSITE" id="PS00662"/>
    </source>
</evidence>
<dbReference type="Gene3D" id="3.40.50.300">
    <property type="entry name" value="P-loop containing nucleotide triphosphate hydrolases"/>
    <property type="match status" value="1"/>
</dbReference>
<dbReference type="Proteomes" id="UP000321026">
    <property type="component" value="Unassembled WGS sequence"/>
</dbReference>
<sequence length="359" mass="39483">MEMNGKIKELLELVVQNKASDLHLLVGIPPSIRIDGTLNILNRFPVVEGADMEEMIFSLLKPDQKELLLANKELDFSFGIGGGAYGNDGRFRANVYYQRGYLSGAFRYLEPNIKTIEQLRLPKVLSSFAEMKQGFILVAGPTGQGKSTTLAAIINQINLNKSAHILTVEDPIEYIYPQGKSIVSQREMGQDSHSWNYALRSALREDPDVVLIGEMRDPETIASAITIAETGHLVFSTLHTNSASQTIDRIIDSFPAPQQPQIRIQLAATLKGIVSQRLLPQINGGRIPAVEVMLGNNAVASNIRDGKTHLIDSIIETSQKSGMISLDQSLSQLVLEGVVSLETAKNYSSRPEDLLRMTT</sequence>
<comment type="caution">
    <text evidence="3">The sequence shown here is derived from an EMBL/GenBank/DDBJ whole genome shotgun (WGS) entry which is preliminary data.</text>
</comment>
<dbReference type="PROSITE" id="PS00662">
    <property type="entry name" value="T2SP_E"/>
    <property type="match status" value="1"/>
</dbReference>
<dbReference type="GO" id="GO:0005524">
    <property type="term" value="F:ATP binding"/>
    <property type="evidence" value="ECO:0007669"/>
    <property type="project" value="InterPro"/>
</dbReference>
<evidence type="ECO:0000256" key="1">
    <source>
        <dbReference type="ARBA" id="ARBA00006611"/>
    </source>
</evidence>
<dbReference type="SUPFAM" id="SSF52540">
    <property type="entry name" value="P-loop containing nucleoside triphosphate hydrolases"/>
    <property type="match status" value="1"/>
</dbReference>
<evidence type="ECO:0000313" key="3">
    <source>
        <dbReference type="EMBL" id="TXG76521.1"/>
    </source>
</evidence>
<dbReference type="NCBIfam" id="TIGR01420">
    <property type="entry name" value="pilT_fam"/>
    <property type="match status" value="1"/>
</dbReference>
<dbReference type="PANTHER" id="PTHR30486">
    <property type="entry name" value="TWITCHING MOTILITY PROTEIN PILT"/>
    <property type="match status" value="1"/>
</dbReference>
<dbReference type="Gene3D" id="3.30.450.90">
    <property type="match status" value="1"/>
</dbReference>
<accession>A0A5C7J4U5</accession>
<proteinExistence type="inferred from homology"/>
<dbReference type="AlphaFoldDB" id="A0A5C7J4U5"/>
<reference evidence="3 4" key="1">
    <citation type="submission" date="2018-09" db="EMBL/GenBank/DDBJ databases">
        <title>Metagenome Assembled Genomes from an Advanced Water Purification Facility.</title>
        <authorList>
            <person name="Stamps B.W."/>
            <person name="Spear J.R."/>
        </authorList>
    </citation>
    <scope>NUCLEOTIDE SEQUENCE [LARGE SCALE GENOMIC DNA]</scope>
    <source>
        <strain evidence="3">Bin_63_2</strain>
    </source>
</reference>
<dbReference type="InterPro" id="IPR027417">
    <property type="entry name" value="P-loop_NTPase"/>
</dbReference>
<organism evidence="3 4">
    <name type="scientific">Candidatus Dojkabacteria bacterium</name>
    <dbReference type="NCBI Taxonomy" id="2099670"/>
    <lineage>
        <taxon>Bacteria</taxon>
        <taxon>Candidatus Dojkabacteria</taxon>
    </lineage>
</organism>
<dbReference type="InterPro" id="IPR001482">
    <property type="entry name" value="T2SS/T4SS_dom"/>
</dbReference>
<name>A0A5C7J4U5_9BACT</name>
<dbReference type="EMBL" id="SSDS01000072">
    <property type="protein sequence ID" value="TXG76521.1"/>
    <property type="molecule type" value="Genomic_DNA"/>
</dbReference>
<gene>
    <name evidence="3" type="ORF">E6Q11_04650</name>
</gene>
<feature type="domain" description="Bacterial type II secretion system protein E" evidence="2">
    <location>
        <begin position="203"/>
        <end position="217"/>
    </location>
</feature>
<dbReference type="Pfam" id="PF00437">
    <property type="entry name" value="T2SSE"/>
    <property type="match status" value="1"/>
</dbReference>
<protein>
    <submittedName>
        <fullName evidence="3">Type IV pilus twitching motility protein PilT</fullName>
    </submittedName>
</protein>
<dbReference type="CDD" id="cd01131">
    <property type="entry name" value="PilT"/>
    <property type="match status" value="1"/>
</dbReference>
<evidence type="ECO:0000313" key="4">
    <source>
        <dbReference type="Proteomes" id="UP000321026"/>
    </source>
</evidence>
<comment type="similarity">
    <text evidence="1">Belongs to the GSP E family.</text>
</comment>
<dbReference type="InterPro" id="IPR006321">
    <property type="entry name" value="PilT/PilU"/>
</dbReference>
<dbReference type="GO" id="GO:0016887">
    <property type="term" value="F:ATP hydrolysis activity"/>
    <property type="evidence" value="ECO:0007669"/>
    <property type="project" value="InterPro"/>
</dbReference>
<dbReference type="InterPro" id="IPR050921">
    <property type="entry name" value="T4SS_GSP_E_ATPase"/>
</dbReference>